<sequence length="320" mass="34773">MAGIVFLMGFVLLSNVQPVLAETILFQDTFQRQESSTVGPQWQEYTVQGGQLGGAVPQSGDTPWCIRGNTLYFEATGHNSYIEDFIETTEEFSVENTRVEFEIRAKAGTSKGYVGPTAFWAPSAKNRAGATGVTGGPGLIGVQACYRWENSGTKGLVLHLGGGYQDYPDAVFSGLNQQEFARHVITIKDGKVTDESPDCGSLTSTLAQAIEPGGKRHFSFGARLYDDGVPQVIEIRNLKITSLENVPETIGNQEYYGDNNIQNGNNGTYNGNEKPSQTKNLISIVVDGNSLIFDVPPVIENDRILVPVRAIFEALEAHVD</sequence>
<dbReference type="InterPro" id="IPR036582">
    <property type="entry name" value="Mao_N_sf"/>
</dbReference>
<evidence type="ECO:0000259" key="2">
    <source>
        <dbReference type="Pfam" id="PF07833"/>
    </source>
</evidence>
<organism evidence="3 4">
    <name type="scientific">Pelotomaculum propionicicum</name>
    <dbReference type="NCBI Taxonomy" id="258475"/>
    <lineage>
        <taxon>Bacteria</taxon>
        <taxon>Bacillati</taxon>
        <taxon>Bacillota</taxon>
        <taxon>Clostridia</taxon>
        <taxon>Eubacteriales</taxon>
        <taxon>Desulfotomaculaceae</taxon>
        <taxon>Pelotomaculum</taxon>
    </lineage>
</organism>
<keyword evidence="1" id="KW-0732">Signal</keyword>
<dbReference type="EMBL" id="QFFZ01000005">
    <property type="protein sequence ID" value="TEB12791.1"/>
    <property type="molecule type" value="Genomic_DNA"/>
</dbReference>
<evidence type="ECO:0000313" key="3">
    <source>
        <dbReference type="EMBL" id="TEB12791.1"/>
    </source>
</evidence>
<dbReference type="Pfam" id="PF07833">
    <property type="entry name" value="Cu_amine_oxidN1"/>
    <property type="match status" value="1"/>
</dbReference>
<protein>
    <recommendedName>
        <fullName evidence="2">Copper amine oxidase-like N-terminal domain-containing protein</fullName>
    </recommendedName>
</protein>
<dbReference type="Gene3D" id="3.30.457.10">
    <property type="entry name" value="Copper amine oxidase-like, N-terminal domain"/>
    <property type="match status" value="1"/>
</dbReference>
<proteinExistence type="predicted"/>
<dbReference type="InterPro" id="IPR012854">
    <property type="entry name" value="Cu_amine_oxidase-like_N"/>
</dbReference>
<name>A0A4Y7RV78_9FIRM</name>
<feature type="signal peptide" evidence="1">
    <location>
        <begin position="1"/>
        <end position="21"/>
    </location>
</feature>
<dbReference type="AlphaFoldDB" id="A0A4Y7RV78"/>
<keyword evidence="4" id="KW-1185">Reference proteome</keyword>
<evidence type="ECO:0000256" key="1">
    <source>
        <dbReference type="SAM" id="SignalP"/>
    </source>
</evidence>
<comment type="caution">
    <text evidence="3">The sequence shown here is derived from an EMBL/GenBank/DDBJ whole genome shotgun (WGS) entry which is preliminary data.</text>
</comment>
<reference evidence="3 4" key="1">
    <citation type="journal article" date="2018" name="Environ. Microbiol.">
        <title>Novel energy conservation strategies and behaviour of Pelotomaculum schinkii driving syntrophic propionate catabolism.</title>
        <authorList>
            <person name="Hidalgo-Ahumada C.A.P."/>
            <person name="Nobu M.K."/>
            <person name="Narihiro T."/>
            <person name="Tamaki H."/>
            <person name="Liu W.T."/>
            <person name="Kamagata Y."/>
            <person name="Stams A.J.M."/>
            <person name="Imachi H."/>
            <person name="Sousa D.Z."/>
        </authorList>
    </citation>
    <scope>NUCLEOTIDE SEQUENCE [LARGE SCALE GENOMIC DNA]</scope>
    <source>
        <strain evidence="3 4">MGP</strain>
    </source>
</reference>
<evidence type="ECO:0000313" key="4">
    <source>
        <dbReference type="Proteomes" id="UP000297597"/>
    </source>
</evidence>
<dbReference type="SUPFAM" id="SSF55383">
    <property type="entry name" value="Copper amine oxidase, domain N"/>
    <property type="match status" value="1"/>
</dbReference>
<dbReference type="Proteomes" id="UP000297597">
    <property type="component" value="Unassembled WGS sequence"/>
</dbReference>
<feature type="chain" id="PRO_5021284609" description="Copper amine oxidase-like N-terminal domain-containing protein" evidence="1">
    <location>
        <begin position="22"/>
        <end position="320"/>
    </location>
</feature>
<gene>
    <name evidence="3" type="ORF">Pmgp_00767</name>
</gene>
<feature type="domain" description="Copper amine oxidase-like N-terminal" evidence="2">
    <location>
        <begin position="285"/>
        <end position="320"/>
    </location>
</feature>
<accession>A0A4Y7RV78</accession>